<dbReference type="EMBL" id="BNJG01000001">
    <property type="protein sequence ID" value="GHO51752.1"/>
    <property type="molecule type" value="Genomic_DNA"/>
</dbReference>
<accession>A0ABQ3UGC6</accession>
<dbReference type="Proteomes" id="UP000654345">
    <property type="component" value="Unassembled WGS sequence"/>
</dbReference>
<evidence type="ECO:0000313" key="2">
    <source>
        <dbReference type="Proteomes" id="UP000654345"/>
    </source>
</evidence>
<organism evidence="1 2">
    <name type="scientific">Ktedonobacter robiniae</name>
    <dbReference type="NCBI Taxonomy" id="2778365"/>
    <lineage>
        <taxon>Bacteria</taxon>
        <taxon>Bacillati</taxon>
        <taxon>Chloroflexota</taxon>
        <taxon>Ktedonobacteria</taxon>
        <taxon>Ktedonobacterales</taxon>
        <taxon>Ktedonobacteraceae</taxon>
        <taxon>Ktedonobacter</taxon>
    </lineage>
</organism>
<comment type="caution">
    <text evidence="1">The sequence shown here is derived from an EMBL/GenBank/DDBJ whole genome shotgun (WGS) entry which is preliminary data.</text>
</comment>
<keyword evidence="2" id="KW-1185">Reference proteome</keyword>
<gene>
    <name evidence="1" type="ORF">KSB_02270</name>
</gene>
<sequence>MRDINGYHDQPFAGQMSADRALHKVRRRSAERAGSIDIEWVGEL</sequence>
<name>A0ABQ3UGC6_9CHLR</name>
<protein>
    <submittedName>
        <fullName evidence="1">Uncharacterized protein</fullName>
    </submittedName>
</protein>
<evidence type="ECO:0000313" key="1">
    <source>
        <dbReference type="EMBL" id="GHO51752.1"/>
    </source>
</evidence>
<reference evidence="1 2" key="1">
    <citation type="journal article" date="2021" name="Int. J. Syst. Evol. Microbiol.">
        <title>Reticulibacter mediterranei gen. nov., sp. nov., within the new family Reticulibacteraceae fam. nov., and Ktedonospora formicarum gen. nov., sp. nov., Ktedonobacter robiniae sp. nov., Dictyobacter formicarum sp. nov. and Dictyobacter arantiisoli sp. nov., belonging to the class Ktedonobacteria.</title>
        <authorList>
            <person name="Yabe S."/>
            <person name="Zheng Y."/>
            <person name="Wang C.M."/>
            <person name="Sakai Y."/>
            <person name="Abe K."/>
            <person name="Yokota A."/>
            <person name="Donadio S."/>
            <person name="Cavaletti L."/>
            <person name="Monciardini P."/>
        </authorList>
    </citation>
    <scope>NUCLEOTIDE SEQUENCE [LARGE SCALE GENOMIC DNA]</scope>
    <source>
        <strain evidence="1 2">SOSP1-30</strain>
    </source>
</reference>
<proteinExistence type="predicted"/>